<feature type="region of interest" description="Disordered" evidence="1">
    <location>
        <begin position="1"/>
        <end position="43"/>
    </location>
</feature>
<accession>A0A9N7TUM8</accession>
<evidence type="ECO:0000313" key="3">
    <source>
        <dbReference type="Proteomes" id="UP001153269"/>
    </source>
</evidence>
<feature type="compositionally biased region" description="Polar residues" evidence="1">
    <location>
        <begin position="84"/>
        <end position="93"/>
    </location>
</feature>
<feature type="region of interest" description="Disordered" evidence="1">
    <location>
        <begin position="76"/>
        <end position="105"/>
    </location>
</feature>
<dbReference type="AlphaFoldDB" id="A0A9N7TUM8"/>
<name>A0A9N7TUM8_PLEPL</name>
<evidence type="ECO:0000256" key="1">
    <source>
        <dbReference type="SAM" id="MobiDB-lite"/>
    </source>
</evidence>
<keyword evidence="3" id="KW-1185">Reference proteome</keyword>
<feature type="compositionally biased region" description="Pro residues" evidence="1">
    <location>
        <begin position="1"/>
        <end position="19"/>
    </location>
</feature>
<evidence type="ECO:0000313" key="2">
    <source>
        <dbReference type="EMBL" id="CAB1419212.1"/>
    </source>
</evidence>
<protein>
    <submittedName>
        <fullName evidence="2">Uncharacterized protein</fullName>
    </submittedName>
</protein>
<comment type="caution">
    <text evidence="2">The sequence shown here is derived from an EMBL/GenBank/DDBJ whole genome shotgun (WGS) entry which is preliminary data.</text>
</comment>
<sequence>KEPPPLHPSFPPSLPPSIPRPSIHPSTDPPTEQASWVAAERSPPHTAEFQVRLRLLTWLHRQPGVTYCNSRGQVLETEAPPLEPSQNQDQTPEPQLLRSAAHRTR</sequence>
<proteinExistence type="predicted"/>
<reference evidence="2" key="1">
    <citation type="submission" date="2020-03" db="EMBL/GenBank/DDBJ databases">
        <authorList>
            <person name="Weist P."/>
        </authorList>
    </citation>
    <scope>NUCLEOTIDE SEQUENCE</scope>
</reference>
<feature type="non-terminal residue" evidence="2">
    <location>
        <position position="105"/>
    </location>
</feature>
<gene>
    <name evidence="2" type="ORF">PLEPLA_LOCUS7040</name>
</gene>
<dbReference type="EMBL" id="CADEAL010000372">
    <property type="protein sequence ID" value="CAB1419212.1"/>
    <property type="molecule type" value="Genomic_DNA"/>
</dbReference>
<organism evidence="2 3">
    <name type="scientific">Pleuronectes platessa</name>
    <name type="common">European plaice</name>
    <dbReference type="NCBI Taxonomy" id="8262"/>
    <lineage>
        <taxon>Eukaryota</taxon>
        <taxon>Metazoa</taxon>
        <taxon>Chordata</taxon>
        <taxon>Craniata</taxon>
        <taxon>Vertebrata</taxon>
        <taxon>Euteleostomi</taxon>
        <taxon>Actinopterygii</taxon>
        <taxon>Neopterygii</taxon>
        <taxon>Teleostei</taxon>
        <taxon>Neoteleostei</taxon>
        <taxon>Acanthomorphata</taxon>
        <taxon>Carangaria</taxon>
        <taxon>Pleuronectiformes</taxon>
        <taxon>Pleuronectoidei</taxon>
        <taxon>Pleuronectidae</taxon>
        <taxon>Pleuronectes</taxon>
    </lineage>
</organism>
<dbReference type="Proteomes" id="UP001153269">
    <property type="component" value="Unassembled WGS sequence"/>
</dbReference>